<dbReference type="AlphaFoldDB" id="A0A1G9N5Y9"/>
<keyword evidence="3" id="KW-1185">Reference proteome</keyword>
<keyword evidence="1" id="KW-1133">Transmembrane helix</keyword>
<keyword evidence="1" id="KW-0472">Membrane</keyword>
<evidence type="ECO:0000313" key="2">
    <source>
        <dbReference type="EMBL" id="SDL81803.1"/>
    </source>
</evidence>
<keyword evidence="1" id="KW-0812">Transmembrane</keyword>
<evidence type="ECO:0008006" key="4">
    <source>
        <dbReference type="Google" id="ProtNLM"/>
    </source>
</evidence>
<name>A0A1G9N5Y9_9GAMM</name>
<organism evidence="2 3">
    <name type="scientific">Modicisalibacter muralis</name>
    <dbReference type="NCBI Taxonomy" id="119000"/>
    <lineage>
        <taxon>Bacteria</taxon>
        <taxon>Pseudomonadati</taxon>
        <taxon>Pseudomonadota</taxon>
        <taxon>Gammaproteobacteria</taxon>
        <taxon>Oceanospirillales</taxon>
        <taxon>Halomonadaceae</taxon>
        <taxon>Modicisalibacter</taxon>
    </lineage>
</organism>
<evidence type="ECO:0000256" key="1">
    <source>
        <dbReference type="SAM" id="Phobius"/>
    </source>
</evidence>
<feature type="transmembrane region" description="Helical" evidence="1">
    <location>
        <begin position="65"/>
        <end position="87"/>
    </location>
</feature>
<feature type="transmembrane region" description="Helical" evidence="1">
    <location>
        <begin position="93"/>
        <end position="118"/>
    </location>
</feature>
<accession>A0A1G9N5Y9</accession>
<evidence type="ECO:0000313" key="3">
    <source>
        <dbReference type="Proteomes" id="UP000198654"/>
    </source>
</evidence>
<dbReference type="Proteomes" id="UP000198654">
    <property type="component" value="Unassembled WGS sequence"/>
</dbReference>
<proteinExistence type="predicted"/>
<dbReference type="RefSeq" id="WP_089729333.1">
    <property type="nucleotide sequence ID" value="NZ_FNGI01000007.1"/>
</dbReference>
<gene>
    <name evidence="2" type="ORF">SAMN05661010_02653</name>
</gene>
<sequence>MRRYYFLVPDSQTTVNIAHELTELGLGRNEVHVMGKDHDLLDKEKLNEATLIQTSDVFNAGKRGLMIGVPLGLVLGIVIASILAFPTTYEGKAVLVILMGFFGGLFGLWASTLVGVSVQDVKVEKFRNDLERGAFLMMVDPPPEREEEITSIIHRHHPEVTIEQMTPDERHHAEGEGH</sequence>
<protein>
    <recommendedName>
        <fullName evidence="4">DUF1269 domain-containing protein</fullName>
    </recommendedName>
</protein>
<dbReference type="OrthoDB" id="8775484at2"/>
<reference evidence="2 3" key="1">
    <citation type="submission" date="2016-10" db="EMBL/GenBank/DDBJ databases">
        <authorList>
            <person name="de Groot N.N."/>
        </authorList>
    </citation>
    <scope>NUCLEOTIDE SEQUENCE [LARGE SCALE GENOMIC DNA]</scope>
    <source>
        <strain evidence="2 3">DSM 14789</strain>
    </source>
</reference>
<dbReference type="STRING" id="119000.SAMN05661010_02653"/>
<dbReference type="EMBL" id="FNGI01000007">
    <property type="protein sequence ID" value="SDL81803.1"/>
    <property type="molecule type" value="Genomic_DNA"/>
</dbReference>